<feature type="domain" description="S1 motif" evidence="4">
    <location>
        <begin position="268"/>
        <end position="339"/>
    </location>
</feature>
<evidence type="ECO:0000256" key="3">
    <source>
        <dbReference type="SAM" id="SignalP"/>
    </source>
</evidence>
<keyword evidence="5" id="KW-0687">Ribonucleoprotein</keyword>
<dbReference type="GO" id="GO:0003729">
    <property type="term" value="F:mRNA binding"/>
    <property type="evidence" value="ECO:0007669"/>
    <property type="project" value="UniProtKB-ARBA"/>
</dbReference>
<feature type="region of interest" description="Disordered" evidence="2">
    <location>
        <begin position="628"/>
        <end position="677"/>
    </location>
</feature>
<dbReference type="FunFam" id="2.40.50.140:FF:000103">
    <property type="entry name" value="protein RRP5 homolog"/>
    <property type="match status" value="1"/>
</dbReference>
<dbReference type="GO" id="GO:0006412">
    <property type="term" value="P:translation"/>
    <property type="evidence" value="ECO:0007669"/>
    <property type="project" value="TreeGrafter"/>
</dbReference>
<feature type="domain" description="S1 motif" evidence="4">
    <location>
        <begin position="79"/>
        <end position="148"/>
    </location>
</feature>
<proteinExistence type="predicted"/>
<evidence type="ECO:0000256" key="2">
    <source>
        <dbReference type="SAM" id="MobiDB-lite"/>
    </source>
</evidence>
<protein>
    <submittedName>
        <fullName evidence="5">30S ribosomal protein S1</fullName>
    </submittedName>
</protein>
<dbReference type="Proteomes" id="UP000664859">
    <property type="component" value="Unassembled WGS sequence"/>
</dbReference>
<feature type="domain" description="S1 motif" evidence="4">
    <location>
        <begin position="552"/>
        <end position="623"/>
    </location>
</feature>
<dbReference type="OrthoDB" id="412781at2759"/>
<accession>A0A836CHC1</accession>
<dbReference type="SMART" id="SM00316">
    <property type="entry name" value="S1"/>
    <property type="match status" value="6"/>
</dbReference>
<keyword evidence="6" id="KW-1185">Reference proteome</keyword>
<keyword evidence="3" id="KW-0732">Signal</keyword>
<dbReference type="GO" id="GO:0005737">
    <property type="term" value="C:cytoplasm"/>
    <property type="evidence" value="ECO:0007669"/>
    <property type="project" value="UniProtKB-ARBA"/>
</dbReference>
<dbReference type="InterPro" id="IPR012340">
    <property type="entry name" value="NA-bd_OB-fold"/>
</dbReference>
<dbReference type="AlphaFoldDB" id="A0A836CHC1"/>
<evidence type="ECO:0000259" key="4">
    <source>
        <dbReference type="PROSITE" id="PS50126"/>
    </source>
</evidence>
<evidence type="ECO:0000313" key="5">
    <source>
        <dbReference type="EMBL" id="KAG5183776.1"/>
    </source>
</evidence>
<feature type="domain" description="S1 motif" evidence="4">
    <location>
        <begin position="356"/>
        <end position="425"/>
    </location>
</feature>
<reference evidence="5" key="1">
    <citation type="submission" date="2021-02" db="EMBL/GenBank/DDBJ databases">
        <title>First Annotated Genome of the Yellow-green Alga Tribonema minus.</title>
        <authorList>
            <person name="Mahan K.M."/>
        </authorList>
    </citation>
    <scope>NUCLEOTIDE SEQUENCE</scope>
    <source>
        <strain evidence="5">UTEX B ZZ1240</strain>
    </source>
</reference>
<dbReference type="PROSITE" id="PS50126">
    <property type="entry name" value="S1"/>
    <property type="match status" value="6"/>
</dbReference>
<gene>
    <name evidence="5" type="ORF">JKP88DRAFT_316280</name>
</gene>
<dbReference type="Pfam" id="PF00575">
    <property type="entry name" value="S1"/>
    <property type="match status" value="6"/>
</dbReference>
<feature type="domain" description="S1 motif" evidence="4">
    <location>
        <begin position="174"/>
        <end position="245"/>
    </location>
</feature>
<feature type="domain" description="S1 motif" evidence="4">
    <location>
        <begin position="463"/>
        <end position="532"/>
    </location>
</feature>
<comment type="caution">
    <text evidence="5">The sequence shown here is derived from an EMBL/GenBank/DDBJ whole genome shotgun (WGS) entry which is preliminary data.</text>
</comment>
<dbReference type="PANTHER" id="PTHR10724">
    <property type="entry name" value="30S RIBOSOMAL PROTEIN S1"/>
    <property type="match status" value="1"/>
</dbReference>
<dbReference type="InterPro" id="IPR050437">
    <property type="entry name" value="Ribos_protein_bS1-like"/>
</dbReference>
<dbReference type="PANTHER" id="PTHR10724:SF10">
    <property type="entry name" value="S1 RNA-BINDING DOMAIN-CONTAINING PROTEIN 1"/>
    <property type="match status" value="1"/>
</dbReference>
<dbReference type="GO" id="GO:1990904">
    <property type="term" value="C:ribonucleoprotein complex"/>
    <property type="evidence" value="ECO:0007669"/>
    <property type="project" value="UniProtKB-KW"/>
</dbReference>
<dbReference type="FunFam" id="2.40.50.140:FF:000051">
    <property type="entry name" value="RNA-binding transcriptional accessory protein"/>
    <property type="match status" value="1"/>
</dbReference>
<evidence type="ECO:0000313" key="6">
    <source>
        <dbReference type="Proteomes" id="UP000664859"/>
    </source>
</evidence>
<name>A0A836CHC1_9STRA</name>
<dbReference type="PRINTS" id="PR00681">
    <property type="entry name" value="RIBOSOMALS1"/>
</dbReference>
<dbReference type="GO" id="GO:0005840">
    <property type="term" value="C:ribosome"/>
    <property type="evidence" value="ECO:0007669"/>
    <property type="project" value="UniProtKB-KW"/>
</dbReference>
<dbReference type="InterPro" id="IPR035104">
    <property type="entry name" value="Ribosomal_protein_S1-like"/>
</dbReference>
<feature type="signal peptide" evidence="3">
    <location>
        <begin position="1"/>
        <end position="22"/>
    </location>
</feature>
<dbReference type="GO" id="GO:0003735">
    <property type="term" value="F:structural constituent of ribosome"/>
    <property type="evidence" value="ECO:0007669"/>
    <property type="project" value="TreeGrafter"/>
</dbReference>
<dbReference type="Gene3D" id="2.40.50.140">
    <property type="entry name" value="Nucleic acid-binding proteins"/>
    <property type="match status" value="6"/>
</dbReference>
<dbReference type="SUPFAM" id="SSF50249">
    <property type="entry name" value="Nucleic acid-binding proteins"/>
    <property type="match status" value="6"/>
</dbReference>
<comment type="function">
    <text evidence="1">Associates with the EF-Tu.GDP complex and induces the exchange of GDP to GTP. It remains bound to the aminoacyl-tRNA.EF-Tu.GTP complex up to the GTP hydrolysis stage on the ribosome.</text>
</comment>
<keyword evidence="5" id="KW-0689">Ribosomal protein</keyword>
<organism evidence="5 6">
    <name type="scientific">Tribonema minus</name>
    <dbReference type="NCBI Taxonomy" id="303371"/>
    <lineage>
        <taxon>Eukaryota</taxon>
        <taxon>Sar</taxon>
        <taxon>Stramenopiles</taxon>
        <taxon>Ochrophyta</taxon>
        <taxon>PX clade</taxon>
        <taxon>Xanthophyceae</taxon>
        <taxon>Tribonematales</taxon>
        <taxon>Tribonemataceae</taxon>
        <taxon>Tribonema</taxon>
    </lineage>
</organism>
<evidence type="ECO:0000256" key="1">
    <source>
        <dbReference type="ARBA" id="ARBA00025453"/>
    </source>
</evidence>
<dbReference type="EMBL" id="JAFCMP010000190">
    <property type="protein sequence ID" value="KAG5183776.1"/>
    <property type="molecule type" value="Genomic_DNA"/>
</dbReference>
<dbReference type="CDD" id="cd05688">
    <property type="entry name" value="S1_RPS1_repeat_ec3"/>
    <property type="match status" value="1"/>
</dbReference>
<dbReference type="InterPro" id="IPR003029">
    <property type="entry name" value="S1_domain"/>
</dbReference>
<sequence length="696" mass="73343">MRCVSVPLQTAVLLGLVSGSAAFAFAPNAKVVVHQHRLNRAISNTRSRLSVRMSTVAPADLADNSAAASKTLLADLVVGQQYEGVVSNVLSYGAFVDIGAEANGLVHISQLADAFVSNPTEIVAEGDSVSVKVLSIDQAEKKLVLTMRTSPRAAHIQQEADLSPYAEILATDPGRMLPGTVESVVRYGAFVRLAEGCSGFLHISQLKPRAERVSNVSDVVTVGQEVQVRLRDVDQDLKRVNLSLLPLSGATSAAATKDVSPLASADRATFRAGTVSAVHDYGAFVAVDGVDGLLHISKIEEGVALTPAQLRERLSVGQEVSVRILSVDVAANKLSLTMIADKPEPDLSALAARSPEEWIEGSVVSTTTYGAFVHLGDGIDGMVHISELGEGRVDAVTDVLNVGDAVKVRVIEVVPAARKVRLSMREFGAAEAAPRGAASGGARRGRGARGPKDVSAYAAMGAEEWVEGKVVSFTPFGAFVALPGGVDGLLHVSEMASGRVEAPQDVLSEGQEIKVRVIDVDTEAGRIGLSLRQARRAPVSRDLSVLAGVDTTAFVPGTVTSVVSYGCFVALDDTPGIEGLLHVSQLSEDRVEEVGDVVAEGDKVQVRVVEVDLDAGKVNLSMLPVGSAKDRSRNARRGTGEDGAADDASDPFGTGERRKSPRPRFNDYEDSALNVGGGEADWQKYLNQYFEKKDSA</sequence>
<feature type="chain" id="PRO_5032741057" evidence="3">
    <location>
        <begin position="23"/>
        <end position="696"/>
    </location>
</feature>